<dbReference type="RefSeq" id="WP_168836653.1">
    <property type="nucleotide sequence ID" value="NZ_JABAIK010000010.1"/>
</dbReference>
<dbReference type="InterPro" id="IPR011004">
    <property type="entry name" value="Trimer_LpxA-like_sf"/>
</dbReference>
<dbReference type="SUPFAM" id="SSF51161">
    <property type="entry name" value="Trimeric LpxA-like enzymes"/>
    <property type="match status" value="1"/>
</dbReference>
<keyword evidence="2 6" id="KW-0808">Transferase</keyword>
<evidence type="ECO:0000256" key="3">
    <source>
        <dbReference type="ARBA" id="ARBA00022737"/>
    </source>
</evidence>
<feature type="binding site" evidence="5">
    <location>
        <position position="157"/>
    </location>
    <ligand>
        <name>acetyl-CoA</name>
        <dbReference type="ChEBI" id="CHEBI:57288"/>
    </ligand>
</feature>
<organism evidence="6 7">
    <name type="scientific">Vibrio agarilyticus</name>
    <dbReference type="NCBI Taxonomy" id="2726741"/>
    <lineage>
        <taxon>Bacteria</taxon>
        <taxon>Pseudomonadati</taxon>
        <taxon>Pseudomonadota</taxon>
        <taxon>Gammaproteobacteria</taxon>
        <taxon>Vibrionales</taxon>
        <taxon>Vibrionaceae</taxon>
        <taxon>Vibrio</taxon>
    </lineage>
</organism>
<comment type="similarity">
    <text evidence="1">Belongs to the transferase hexapeptide repeat family.</text>
</comment>
<protein>
    <submittedName>
        <fullName evidence="6">Acetyltransferase</fullName>
    </submittedName>
</protein>
<feature type="site" description="Increases basicity of active site His" evidence="4">
    <location>
        <position position="149"/>
    </location>
</feature>
<dbReference type="PROSITE" id="PS00101">
    <property type="entry name" value="HEXAPEP_TRANSFERASES"/>
    <property type="match status" value="1"/>
</dbReference>
<dbReference type="CDD" id="cd03360">
    <property type="entry name" value="LbH_AT_putative"/>
    <property type="match status" value="1"/>
</dbReference>
<proteinExistence type="inferred from homology"/>
<dbReference type="InterPro" id="IPR018357">
    <property type="entry name" value="Hexapep_transf_CS"/>
</dbReference>
<sequence length="222" mass="23106">MNKLDRPIVLIGGGGHAAVLADLLLRQGETIAAVIAPDEIAERGVFAQLLQLGTAHHRQDSDVAQFAPESVYLVNGLGMMPKSSFRKRLNQTFLAKGYQFASVIAKSAEISPFATLEDGVQILAGAIVQAGVHIGAHSIVNTAALVEHDCELGQYNHLAPRATLCGQVCAGDDVYIGAGATLIQCLSLGTGAIVGAGALLTRDLAAGEIAYPARAIIKTIEN</sequence>
<accession>A0A7X8TSN5</accession>
<dbReference type="Proteomes" id="UP000535589">
    <property type="component" value="Unassembled WGS sequence"/>
</dbReference>
<dbReference type="EMBL" id="JABAIK010000010">
    <property type="protein sequence ID" value="NLS13558.1"/>
    <property type="molecule type" value="Genomic_DNA"/>
</dbReference>
<dbReference type="GO" id="GO:0016740">
    <property type="term" value="F:transferase activity"/>
    <property type="evidence" value="ECO:0007669"/>
    <property type="project" value="UniProtKB-KW"/>
</dbReference>
<dbReference type="Gene3D" id="2.160.10.10">
    <property type="entry name" value="Hexapeptide repeat proteins"/>
    <property type="match status" value="1"/>
</dbReference>
<dbReference type="AlphaFoldDB" id="A0A7X8TSN5"/>
<dbReference type="InterPro" id="IPR050179">
    <property type="entry name" value="Trans_hexapeptide_repeat"/>
</dbReference>
<dbReference type="NCBIfam" id="TIGR03570">
    <property type="entry name" value="NeuD_NnaD"/>
    <property type="match status" value="1"/>
</dbReference>
<evidence type="ECO:0000256" key="2">
    <source>
        <dbReference type="ARBA" id="ARBA00022679"/>
    </source>
</evidence>
<dbReference type="Gene3D" id="3.40.50.20">
    <property type="match status" value="1"/>
</dbReference>
<keyword evidence="3" id="KW-0677">Repeat</keyword>
<dbReference type="InterPro" id="IPR020019">
    <property type="entry name" value="AcTrfase_PglD-like"/>
</dbReference>
<dbReference type="PANTHER" id="PTHR43300">
    <property type="entry name" value="ACETYLTRANSFERASE"/>
    <property type="match status" value="1"/>
</dbReference>
<evidence type="ECO:0000256" key="5">
    <source>
        <dbReference type="PIRSR" id="PIRSR620019-2"/>
    </source>
</evidence>
<evidence type="ECO:0000256" key="1">
    <source>
        <dbReference type="ARBA" id="ARBA00007274"/>
    </source>
</evidence>
<feature type="active site" description="Proton acceptor" evidence="4">
    <location>
        <position position="148"/>
    </location>
</feature>
<reference evidence="6 7" key="1">
    <citation type="submission" date="2020-04" db="EMBL/GenBank/DDBJ databases">
        <title>Vibrio sp. SM6, a novel species isolated from seawater.</title>
        <authorList>
            <person name="Wang X."/>
        </authorList>
    </citation>
    <scope>NUCLEOTIDE SEQUENCE [LARGE SCALE GENOMIC DNA]</scope>
    <source>
        <strain evidence="6 7">SM6</strain>
    </source>
</reference>
<dbReference type="PANTHER" id="PTHR43300:SF7">
    <property type="entry name" value="UDP-N-ACETYLBACILLOSAMINE N-ACETYLTRANSFERASE"/>
    <property type="match status" value="1"/>
</dbReference>
<keyword evidence="7" id="KW-1185">Reference proteome</keyword>
<comment type="caution">
    <text evidence="6">The sequence shown here is derived from an EMBL/GenBank/DDBJ whole genome shotgun (WGS) entry which is preliminary data.</text>
</comment>
<gene>
    <name evidence="6" type="ORF">HGP28_11710</name>
</gene>
<evidence type="ECO:0000313" key="7">
    <source>
        <dbReference type="Proteomes" id="UP000535589"/>
    </source>
</evidence>
<evidence type="ECO:0000256" key="4">
    <source>
        <dbReference type="PIRSR" id="PIRSR620019-1"/>
    </source>
</evidence>
<evidence type="ECO:0000313" key="6">
    <source>
        <dbReference type="EMBL" id="NLS13558.1"/>
    </source>
</evidence>
<name>A0A7X8TSN5_9VIBR</name>